<dbReference type="AlphaFoldDB" id="A6J0V4"/>
<evidence type="ECO:0000313" key="3">
    <source>
        <dbReference type="Proteomes" id="UP000234681"/>
    </source>
</evidence>
<protein>
    <submittedName>
        <fullName evidence="2">RCG21572</fullName>
    </submittedName>
</protein>
<gene>
    <name evidence="2" type="ORF">rCG_21572</name>
</gene>
<proteinExistence type="predicted"/>
<organism evidence="2 3">
    <name type="scientific">Rattus norvegicus</name>
    <name type="common">Rat</name>
    <dbReference type="NCBI Taxonomy" id="10116"/>
    <lineage>
        <taxon>Eukaryota</taxon>
        <taxon>Metazoa</taxon>
        <taxon>Chordata</taxon>
        <taxon>Craniata</taxon>
        <taxon>Vertebrata</taxon>
        <taxon>Euteleostomi</taxon>
        <taxon>Mammalia</taxon>
        <taxon>Eutheria</taxon>
        <taxon>Euarchontoglires</taxon>
        <taxon>Glires</taxon>
        <taxon>Rodentia</taxon>
        <taxon>Myomorpha</taxon>
        <taxon>Muroidea</taxon>
        <taxon>Muridae</taxon>
        <taxon>Murinae</taxon>
        <taxon>Rattus</taxon>
    </lineage>
</organism>
<feature type="region of interest" description="Disordered" evidence="1">
    <location>
        <begin position="1"/>
        <end position="24"/>
    </location>
</feature>
<evidence type="ECO:0000256" key="1">
    <source>
        <dbReference type="SAM" id="MobiDB-lite"/>
    </source>
</evidence>
<evidence type="ECO:0000313" key="2">
    <source>
        <dbReference type="EMBL" id="EDM13543.1"/>
    </source>
</evidence>
<dbReference type="Proteomes" id="UP000234681">
    <property type="component" value="Chromosome 12"/>
</dbReference>
<accession>A6J0V4</accession>
<sequence length="38" mass="4005">MLLTSAEPKAHAADFPTSIPPPASRQRTFAVPALIITS</sequence>
<reference evidence="2 3" key="1">
    <citation type="submission" date="2005-07" db="EMBL/GenBank/DDBJ databases">
        <authorList>
            <person name="Mural R.J."/>
            <person name="Li P.W."/>
            <person name="Adams M.D."/>
            <person name="Amanatides P.G."/>
            <person name="Baden-Tillson H."/>
            <person name="Barnstead M."/>
            <person name="Chin S.H."/>
            <person name="Dew I."/>
            <person name="Evans C.A."/>
            <person name="Ferriera S."/>
            <person name="Flanigan M."/>
            <person name="Fosler C."/>
            <person name="Glodek A."/>
            <person name="Gu Z."/>
            <person name="Holt R.A."/>
            <person name="Jennings D."/>
            <person name="Kraft C.L."/>
            <person name="Lu F."/>
            <person name="Nguyen T."/>
            <person name="Nusskern D.R."/>
            <person name="Pfannkoch C.M."/>
            <person name="Sitter C."/>
            <person name="Sutton G.G."/>
            <person name="Venter J.C."/>
            <person name="Wang Z."/>
            <person name="Woodage T."/>
            <person name="Zheng X.H."/>
            <person name="Zhong F."/>
        </authorList>
    </citation>
    <scope>NUCLEOTIDE SEQUENCE [LARGE SCALE GENOMIC DNA]</scope>
    <source>
        <strain>BN</strain>
        <strain evidence="3">Sprague-Dawley</strain>
    </source>
</reference>
<dbReference type="EMBL" id="CH473973">
    <property type="protein sequence ID" value="EDM13543.1"/>
    <property type="molecule type" value="Genomic_DNA"/>
</dbReference>
<name>A6J0V4_RAT</name>